<evidence type="ECO:0000313" key="2">
    <source>
        <dbReference type="Proteomes" id="UP001272940"/>
    </source>
</evidence>
<dbReference type="RefSeq" id="WP_319078591.1">
    <property type="nucleotide sequence ID" value="NZ_JAMYEC010000003.1"/>
</dbReference>
<gene>
    <name evidence="1" type="ORF">NJD11_06550</name>
</gene>
<reference evidence="1 2" key="1">
    <citation type="journal article" date="2023" name="FEMS Microbes">
        <title>Whole genomes of deep-sea sponge-associated bacteria exhibit high novel natural product potential.</title>
        <authorList>
            <person name="Hesketh-Best P.J."/>
            <person name="January G.G."/>
            <person name="Koch M.J."/>
            <person name="Warburton P.J."/>
            <person name="Howell K.L."/>
            <person name="Upton M."/>
        </authorList>
    </citation>
    <scope>NUCLEOTIDE SEQUENCE [LARGE SCALE GENOMIC DNA]</scope>
    <source>
        <strain evidence="1 2">PC206-O</strain>
    </source>
</reference>
<organism evidence="1 2">
    <name type="scientific">Brevundimonas vesicularis</name>
    <name type="common">Pseudomonas vesicularis</name>
    <dbReference type="NCBI Taxonomy" id="41276"/>
    <lineage>
        <taxon>Bacteria</taxon>
        <taxon>Pseudomonadati</taxon>
        <taxon>Pseudomonadota</taxon>
        <taxon>Alphaproteobacteria</taxon>
        <taxon>Caulobacterales</taxon>
        <taxon>Caulobacteraceae</taxon>
        <taxon>Brevundimonas</taxon>
    </lineage>
</organism>
<comment type="caution">
    <text evidence="1">The sequence shown here is derived from an EMBL/GenBank/DDBJ whole genome shotgun (WGS) entry which is preliminary data.</text>
</comment>
<sequence length="65" mass="7360">MRRFGNGWLVVKRPESTTSEAAMWGIAFSLNPMAWRFGKRDAVDGGIVVGVWWCFGPVAICYDYE</sequence>
<name>A0ABU4KP92_BREVE</name>
<accession>A0ABU4KP92</accession>
<protein>
    <submittedName>
        <fullName evidence="1">Uncharacterized protein</fullName>
    </submittedName>
</protein>
<proteinExistence type="predicted"/>
<dbReference type="Proteomes" id="UP001272940">
    <property type="component" value="Unassembled WGS sequence"/>
</dbReference>
<keyword evidence="2" id="KW-1185">Reference proteome</keyword>
<evidence type="ECO:0000313" key="1">
    <source>
        <dbReference type="EMBL" id="MDX2334597.1"/>
    </source>
</evidence>
<dbReference type="EMBL" id="JAMYEC010000003">
    <property type="protein sequence ID" value="MDX2334597.1"/>
    <property type="molecule type" value="Genomic_DNA"/>
</dbReference>